<gene>
    <name evidence="5" type="ORF">NW77_120</name>
</gene>
<keyword evidence="6" id="KW-1185">Reference proteome</keyword>
<dbReference type="InterPro" id="IPR030392">
    <property type="entry name" value="S74_ICA"/>
</dbReference>
<dbReference type="KEGG" id="vg:24623247"/>
<evidence type="ECO:0000256" key="1">
    <source>
        <dbReference type="ARBA" id="ARBA00004328"/>
    </source>
</evidence>
<comment type="subcellular location">
    <subcellularLocation>
        <location evidence="1">Virion</location>
    </subcellularLocation>
</comment>
<evidence type="ECO:0000313" key="6">
    <source>
        <dbReference type="Proteomes" id="UP000030322"/>
    </source>
</evidence>
<feature type="compositionally biased region" description="Polar residues" evidence="3">
    <location>
        <begin position="433"/>
        <end position="449"/>
    </location>
</feature>
<dbReference type="RefSeq" id="YP_009147632.1">
    <property type="nucleotide sequence ID" value="NC_027340.1"/>
</dbReference>
<protein>
    <submittedName>
        <fullName evidence="5">Putative tail fiber protein</fullName>
    </submittedName>
</protein>
<keyword evidence="2" id="KW-0946">Virion</keyword>
<evidence type="ECO:0000313" key="5">
    <source>
        <dbReference type="EMBL" id="AIX13128.1"/>
    </source>
</evidence>
<dbReference type="Pfam" id="PF13884">
    <property type="entry name" value="Peptidase_S74"/>
    <property type="match status" value="1"/>
</dbReference>
<evidence type="ECO:0000259" key="4">
    <source>
        <dbReference type="PROSITE" id="PS51688"/>
    </source>
</evidence>
<dbReference type="GeneID" id="24623247"/>
<evidence type="ECO:0000256" key="3">
    <source>
        <dbReference type="SAM" id="MobiDB-lite"/>
    </source>
</evidence>
<feature type="compositionally biased region" description="Low complexity" evidence="3">
    <location>
        <begin position="457"/>
        <end position="471"/>
    </location>
</feature>
<feature type="region of interest" description="Disordered" evidence="3">
    <location>
        <begin position="433"/>
        <end position="471"/>
    </location>
</feature>
<reference evidence="5 6" key="1">
    <citation type="submission" date="2014-10" db="EMBL/GenBank/DDBJ databases">
        <title>Characterization of a new ViI-like Erwinia amylovora bacteriophage.</title>
        <authorList>
            <person name="Lagonenko A.L."/>
            <person name="Valentovich L.N."/>
        </authorList>
    </citation>
    <scope>NUCLEOTIDE SEQUENCE [LARGE SCALE GENOMIC DNA]</scope>
</reference>
<dbReference type="GO" id="GO:0098015">
    <property type="term" value="C:virus tail"/>
    <property type="evidence" value="ECO:0007669"/>
    <property type="project" value="UniProtKB-KW"/>
</dbReference>
<dbReference type="OrthoDB" id="7138at10239"/>
<accession>A0A0A0YXK2</accession>
<feature type="domain" description="Peptidase S74" evidence="4">
    <location>
        <begin position="744"/>
        <end position="861"/>
    </location>
</feature>
<name>A0A0A0YXK2_9CAUD</name>
<sequence>MSRNLEDIFGGLATAPRQSVKVFHATASTPKVTMDKDFVTIGVTVNKGALTPGEDFTVDGRDVFLTPPLVAGDEAVFYLNTSWSPKEVEGQYARVITYRSTGGENKYTADADFSSVLFFYDNKPWAPGVDYTTSGRDINFTNPMVADKQVYIILNGGKGALSAYEKRDDADARYQEVLQAIINSNPVNFPVANQTAMLALDAKISDTATRSDQNGRIYFLGALPASKLDNWKPFVEIANQVLSVNGRSGDVVVAEAGDNDDITSLNALSGPLRLGGDAVNQYDAVTLKQLLANGGSGAGGANMNGVMNSYLGAVHWFNGTRASIIAGHGAGDGQLLKRADYSDLWNAINSGVYVSVSDADWQSTPTARGAYSTGDGSTTFRLPDLNGVWQHPTNAALNSIPALFLRGDGAVPNTGTGVGVIRKSAAPNITGNLGNLAGSKQNSSATDTAPNGAMKWTGSTGPTAASAGTTPPSTGLFDLNFDASRSNSVYGQDATTEVRPNSVKGIWIIRLNGKFSAANTNFNVINADTAVPANNTIVYGGDLVSNYQVAGSDYMVSKFRSRATIGGAASVKGAEIVIEDRSSTTVASKTFQFAIDGSLALPGGALRMRNLAGTQEMNIGINTADNSQAVINRTTGITALNFNGTQILYADMNYLTSPIVTRLTNDPVNPGVGEYLNTPEIRSGFRSRGNYNGTPYAYVSLYSQEHVGDIYSGILQVSGFTANAAFYFVQNGNARAAGSWMSGSDIRHKFKKKMAGGEPKDALLAVMSWRGMVYQKLDGEMEVGLIAQDVEKACPEAVSTSERKFSNGAEIKDFKSLNTSGASAAFHTEAIKGIVDLLDMILNDSDMSRARERVAALKAAMVTEADLPSDSVGSVVPKDLL</sequence>
<organism evidence="5 6">
    <name type="scientific">Erwinia phage phiEa2809</name>
    <dbReference type="NCBI Taxonomy" id="1564096"/>
    <lineage>
        <taxon>Viruses</taxon>
        <taxon>Duplodnaviria</taxon>
        <taxon>Heunggongvirae</taxon>
        <taxon>Uroviricota</taxon>
        <taxon>Caudoviricetes</taxon>
        <taxon>Pantevenvirales</taxon>
        <taxon>Ackermannviridae</taxon>
        <taxon>Nezavisimistyvirus</taxon>
        <taxon>Nezavisimistyvirus Ea2809</taxon>
    </lineage>
</organism>
<proteinExistence type="predicted"/>
<evidence type="ECO:0000256" key="2">
    <source>
        <dbReference type="ARBA" id="ARBA00022732"/>
    </source>
</evidence>
<dbReference type="EMBL" id="KP037007">
    <property type="protein sequence ID" value="AIX13128.1"/>
    <property type="molecule type" value="Genomic_DNA"/>
</dbReference>
<dbReference type="Proteomes" id="UP000030322">
    <property type="component" value="Segment"/>
</dbReference>
<dbReference type="PROSITE" id="PS51688">
    <property type="entry name" value="ICA"/>
    <property type="match status" value="1"/>
</dbReference>
<keyword evidence="2" id="KW-1227">Viral tail protein</keyword>